<dbReference type="AlphaFoldDB" id="A0AAW5HY26"/>
<dbReference type="RefSeq" id="WP_070975190.1">
    <property type="nucleotide sequence ID" value="NZ_JAEUWV010000016.1"/>
</dbReference>
<proteinExistence type="predicted"/>
<dbReference type="Proteomes" id="UP001205920">
    <property type="component" value="Unassembled WGS sequence"/>
</dbReference>
<accession>A0AAW5HY26</accession>
<sequence length="242" mass="25353">MKTVWKVLIGILAAILVLFIAAEAGSRAYIGSQMRDQAPEGTEVSFGASPLTLGMLRGTIPHVTVTTPSTLVVNGDETTGQPASTVEMDSIKVDASGKSVADTLTATTEVPSEFVRAMLNTQLQQNIGSDFLSALINVSEVTTSPEDGTFTVEFSGGAAAVSLRPEIDDAGGFSVQAVDTSLFGNTLPDEISSAITEALTNGVAEYTDQTMRITGFDVVPGGLRVTMQGHNVDFAELQAYQQ</sequence>
<organism evidence="1 2">
    <name type="scientific">Corynebacterium lipophilum</name>
    <dbReference type="NCBI Taxonomy" id="2804918"/>
    <lineage>
        <taxon>Bacteria</taxon>
        <taxon>Bacillati</taxon>
        <taxon>Actinomycetota</taxon>
        <taxon>Actinomycetes</taxon>
        <taxon>Mycobacteriales</taxon>
        <taxon>Corynebacteriaceae</taxon>
        <taxon>Corynebacterium</taxon>
    </lineage>
</organism>
<evidence type="ECO:0000313" key="2">
    <source>
        <dbReference type="Proteomes" id="UP001205920"/>
    </source>
</evidence>
<gene>
    <name evidence="1" type="ORF">JMN37_09180</name>
</gene>
<dbReference type="EMBL" id="JAEUWV010000016">
    <property type="protein sequence ID" value="MCO6395138.1"/>
    <property type="molecule type" value="Genomic_DNA"/>
</dbReference>
<keyword evidence="2" id="KW-1185">Reference proteome</keyword>
<evidence type="ECO:0000313" key="1">
    <source>
        <dbReference type="EMBL" id="MCO6395138.1"/>
    </source>
</evidence>
<reference evidence="1 2" key="1">
    <citation type="submission" date="2021-01" db="EMBL/GenBank/DDBJ databases">
        <title>Identification and Characterization of Corynebacterium sp.</title>
        <authorList>
            <person name="Luo Q."/>
            <person name="Qu P."/>
            <person name="Chen Q."/>
        </authorList>
    </citation>
    <scope>NUCLEOTIDE SEQUENCE [LARGE SCALE GENOMIC DNA]</scope>
    <source>
        <strain evidence="1 2">MC-18</strain>
    </source>
</reference>
<protein>
    <submittedName>
        <fullName evidence="1">DUF2993 domain-containing protein</fullName>
    </submittedName>
</protein>
<dbReference type="Pfam" id="PF11209">
    <property type="entry name" value="LmeA"/>
    <property type="match status" value="1"/>
</dbReference>
<dbReference type="InterPro" id="IPR021373">
    <property type="entry name" value="DUF2993"/>
</dbReference>
<comment type="caution">
    <text evidence="1">The sequence shown here is derived from an EMBL/GenBank/DDBJ whole genome shotgun (WGS) entry which is preliminary data.</text>
</comment>
<name>A0AAW5HY26_9CORY</name>